<dbReference type="Gene3D" id="3.40.50.200">
    <property type="entry name" value="Peptidase S8/S53 domain"/>
    <property type="match status" value="1"/>
</dbReference>
<keyword evidence="9" id="KW-1185">Reference proteome</keyword>
<dbReference type="InterPro" id="IPR000209">
    <property type="entry name" value="Peptidase_S8/S53_dom"/>
</dbReference>
<keyword evidence="6" id="KW-0732">Signal</keyword>
<keyword evidence="2 5" id="KW-0645">Protease</keyword>
<evidence type="ECO:0000256" key="3">
    <source>
        <dbReference type="ARBA" id="ARBA00022801"/>
    </source>
</evidence>
<evidence type="ECO:0000313" key="8">
    <source>
        <dbReference type="EMBL" id="QSQ12775.1"/>
    </source>
</evidence>
<dbReference type="PROSITE" id="PS51892">
    <property type="entry name" value="SUBTILASE"/>
    <property type="match status" value="1"/>
</dbReference>
<feature type="signal peptide" evidence="6">
    <location>
        <begin position="1"/>
        <end position="27"/>
    </location>
</feature>
<feature type="active site" description="Charge relay system" evidence="5">
    <location>
        <position position="118"/>
    </location>
</feature>
<evidence type="ECO:0000313" key="9">
    <source>
        <dbReference type="Proteomes" id="UP000663090"/>
    </source>
</evidence>
<dbReference type="InterPro" id="IPR015500">
    <property type="entry name" value="Peptidase_S8_subtilisin-rel"/>
</dbReference>
<evidence type="ECO:0000256" key="5">
    <source>
        <dbReference type="PROSITE-ProRule" id="PRU01240"/>
    </source>
</evidence>
<evidence type="ECO:0000256" key="6">
    <source>
        <dbReference type="SAM" id="SignalP"/>
    </source>
</evidence>
<organism evidence="8 9">
    <name type="scientific">Myxococcus landrumensis</name>
    <dbReference type="NCBI Taxonomy" id="2813577"/>
    <lineage>
        <taxon>Bacteria</taxon>
        <taxon>Pseudomonadati</taxon>
        <taxon>Myxococcota</taxon>
        <taxon>Myxococcia</taxon>
        <taxon>Myxococcales</taxon>
        <taxon>Cystobacterineae</taxon>
        <taxon>Myxococcaceae</taxon>
        <taxon>Myxococcus</taxon>
    </lineage>
</organism>
<accession>A0ABX7N529</accession>
<evidence type="ECO:0000256" key="4">
    <source>
        <dbReference type="ARBA" id="ARBA00022825"/>
    </source>
</evidence>
<keyword evidence="4 5" id="KW-0720">Serine protease</keyword>
<dbReference type="InterPro" id="IPR050131">
    <property type="entry name" value="Peptidase_S8_subtilisin-like"/>
</dbReference>
<evidence type="ECO:0000256" key="2">
    <source>
        <dbReference type="ARBA" id="ARBA00022670"/>
    </source>
</evidence>
<dbReference type="Pfam" id="PF00082">
    <property type="entry name" value="Peptidase_S8"/>
    <property type="match status" value="1"/>
</dbReference>
<feature type="active site" description="Charge relay system" evidence="5">
    <location>
        <position position="342"/>
    </location>
</feature>
<dbReference type="PANTHER" id="PTHR43806:SF11">
    <property type="entry name" value="CEREVISIN-RELATED"/>
    <property type="match status" value="1"/>
</dbReference>
<dbReference type="SUPFAM" id="SSF52743">
    <property type="entry name" value="Subtilisin-like"/>
    <property type="match status" value="1"/>
</dbReference>
<keyword evidence="3 5" id="KW-0378">Hydrolase</keyword>
<dbReference type="Proteomes" id="UP000663090">
    <property type="component" value="Chromosome"/>
</dbReference>
<dbReference type="PROSITE" id="PS00138">
    <property type="entry name" value="SUBTILASE_SER"/>
    <property type="match status" value="1"/>
</dbReference>
<reference evidence="8 9" key="1">
    <citation type="submission" date="2021-02" db="EMBL/GenBank/DDBJ databases">
        <title>De Novo genome assembly of isolated myxobacteria.</title>
        <authorList>
            <person name="Stevens D.C."/>
        </authorList>
    </citation>
    <scope>NUCLEOTIDE SEQUENCE [LARGE SCALE GENOMIC DNA]</scope>
    <source>
        <strain evidence="8 9">SCHIC003</strain>
    </source>
</reference>
<dbReference type="PRINTS" id="PR00723">
    <property type="entry name" value="SUBTILISIN"/>
</dbReference>
<feature type="active site" description="Charge relay system" evidence="5">
    <location>
        <position position="84"/>
    </location>
</feature>
<evidence type="ECO:0000256" key="1">
    <source>
        <dbReference type="ARBA" id="ARBA00011073"/>
    </source>
</evidence>
<dbReference type="EMBL" id="CP071091">
    <property type="protein sequence ID" value="QSQ12775.1"/>
    <property type="molecule type" value="Genomic_DNA"/>
</dbReference>
<dbReference type="InterPro" id="IPR036852">
    <property type="entry name" value="Peptidase_S8/S53_dom_sf"/>
</dbReference>
<comment type="similarity">
    <text evidence="1 5">Belongs to the peptidase S8 family.</text>
</comment>
<feature type="chain" id="PRO_5045973219" evidence="6">
    <location>
        <begin position="28"/>
        <end position="489"/>
    </location>
</feature>
<dbReference type="RefSeq" id="WP_206714490.1">
    <property type="nucleotide sequence ID" value="NZ_CP071091.1"/>
</dbReference>
<evidence type="ECO:0000259" key="7">
    <source>
        <dbReference type="Pfam" id="PF00082"/>
    </source>
</evidence>
<gene>
    <name evidence="8" type="ORF">JY572_31170</name>
</gene>
<dbReference type="PANTHER" id="PTHR43806">
    <property type="entry name" value="PEPTIDASE S8"/>
    <property type="match status" value="1"/>
</dbReference>
<protein>
    <submittedName>
        <fullName evidence="8">S8 family serine peptidase</fullName>
    </submittedName>
</protein>
<name>A0ABX7N529_9BACT</name>
<proteinExistence type="inferred from homology"/>
<sequence>MSHGSLFRRVFVPSMSTVLLSALVACGAPEEESPTPEPVGQAQQALEPSDPLFNSQRWHYNLIRAPQAWDLTTGSSAVTVAVLDSGRLQHPDLSAKWVGGYDFVEGQPDPTDVGTYHHGIHVAGTIAATANNGTGGVGVCWGCKLMPVRIAQAGGSISSGSPGANDPLTTVMARGIWYAAGYAVDDGRGNVVQAPARASVINISLGNIPAPCPADLQSAINGAVAAGVPVVVAAGNRDSSMQTSNFANYLWGSCQNVISVAAANEKSDYESYSAQGPGVTLGAPGGDEYRTNPYAKTGEAGFGALIGCTDPEEMRGIGTHGIVSSWTTSQGVHCNRHWAGTSMAAPHVSGTIGLMRSRNASLTPAQIKTLLTSTARWVIPCVGPVCPPKTLDAHAAVSASRFDAIAVSCTSTQSNLFQCSVTKAGGLAPFTGAWTMVAPAGVYSQYVNNPDQSYGICTPGVMTTATVTVTDALGRAQTRSSTFLCSSTP</sequence>
<feature type="domain" description="Peptidase S8/S53" evidence="7">
    <location>
        <begin position="76"/>
        <end position="375"/>
    </location>
</feature>
<dbReference type="InterPro" id="IPR023828">
    <property type="entry name" value="Peptidase_S8_Ser-AS"/>
</dbReference>